<dbReference type="SUPFAM" id="SSF46689">
    <property type="entry name" value="Homeodomain-like"/>
    <property type="match status" value="1"/>
</dbReference>
<accession>A0A7W8FSB5</accession>
<dbReference type="PROSITE" id="PS50977">
    <property type="entry name" value="HTH_TETR_2"/>
    <property type="match status" value="1"/>
</dbReference>
<comment type="caution">
    <text evidence="4">The sequence shown here is derived from an EMBL/GenBank/DDBJ whole genome shotgun (WGS) entry which is preliminary data.</text>
</comment>
<dbReference type="OrthoDB" id="9814200at2"/>
<dbReference type="PANTHER" id="PTHR43479:SF11">
    <property type="entry name" value="ACREF_ENVCD OPERON REPRESSOR-RELATED"/>
    <property type="match status" value="1"/>
</dbReference>
<organism evidence="4 5">
    <name type="scientific">Planococcus koreensis</name>
    <dbReference type="NCBI Taxonomy" id="112331"/>
    <lineage>
        <taxon>Bacteria</taxon>
        <taxon>Bacillati</taxon>
        <taxon>Bacillota</taxon>
        <taxon>Bacilli</taxon>
        <taxon>Bacillales</taxon>
        <taxon>Caryophanaceae</taxon>
        <taxon>Planococcus</taxon>
    </lineage>
</organism>
<keyword evidence="1 2" id="KW-0238">DNA-binding</keyword>
<evidence type="ECO:0000313" key="4">
    <source>
        <dbReference type="EMBL" id="MBB5179798.1"/>
    </source>
</evidence>
<feature type="DNA-binding region" description="H-T-H motif" evidence="2">
    <location>
        <begin position="32"/>
        <end position="51"/>
    </location>
</feature>
<dbReference type="GO" id="GO:0003677">
    <property type="term" value="F:DNA binding"/>
    <property type="evidence" value="ECO:0007669"/>
    <property type="project" value="UniProtKB-UniRule"/>
</dbReference>
<protein>
    <submittedName>
        <fullName evidence="4">AcrR family transcriptional regulator</fullName>
    </submittedName>
</protein>
<keyword evidence="5" id="KW-1185">Reference proteome</keyword>
<dbReference type="Proteomes" id="UP000525923">
    <property type="component" value="Unassembled WGS sequence"/>
</dbReference>
<name>A0A7W8FSB5_9BACL</name>
<gene>
    <name evidence="4" type="ORF">HNQ44_001222</name>
</gene>
<feature type="domain" description="HTH tetR-type" evidence="3">
    <location>
        <begin position="9"/>
        <end position="69"/>
    </location>
</feature>
<dbReference type="RefSeq" id="WP_158290599.1">
    <property type="nucleotide sequence ID" value="NZ_JACHHE010000003.1"/>
</dbReference>
<dbReference type="PANTHER" id="PTHR43479">
    <property type="entry name" value="ACREF/ENVCD OPERON REPRESSOR-RELATED"/>
    <property type="match status" value="1"/>
</dbReference>
<dbReference type="InterPro" id="IPR001647">
    <property type="entry name" value="HTH_TetR"/>
</dbReference>
<sequence>MASRQQQAQLTRKKILDAALELFNENGFDDVRVSDITDKSKTSKGAFYTHFNSKYEIFLEKFKEIDDFYLAFEKEHAALDSPALFLERLHLAQARYLRDELGKDTVRTIYMNLLRPSEKNFVSDPNRPYFQIVKRQIEKGQQAGTFRIDLPVESLSSQWAKAIRGNVYDWCAHDNFDIEEELKQLMNILLDGIKA</sequence>
<evidence type="ECO:0000256" key="1">
    <source>
        <dbReference type="ARBA" id="ARBA00023125"/>
    </source>
</evidence>
<dbReference type="InterPro" id="IPR050624">
    <property type="entry name" value="HTH-type_Tx_Regulator"/>
</dbReference>
<dbReference type="Gene3D" id="1.10.357.10">
    <property type="entry name" value="Tetracycline Repressor, domain 2"/>
    <property type="match status" value="1"/>
</dbReference>
<proteinExistence type="predicted"/>
<reference evidence="4 5" key="1">
    <citation type="submission" date="2020-08" db="EMBL/GenBank/DDBJ databases">
        <title>Genomic Encyclopedia of Type Strains, Phase IV (KMG-IV): sequencing the most valuable type-strain genomes for metagenomic binning, comparative biology and taxonomic classification.</title>
        <authorList>
            <person name="Goeker M."/>
        </authorList>
    </citation>
    <scope>NUCLEOTIDE SEQUENCE [LARGE SCALE GENOMIC DNA]</scope>
    <source>
        <strain evidence="4 5">DSM 15895</strain>
    </source>
</reference>
<dbReference type="InterPro" id="IPR009057">
    <property type="entry name" value="Homeodomain-like_sf"/>
</dbReference>
<dbReference type="AlphaFoldDB" id="A0A7W8FSB5"/>
<evidence type="ECO:0000256" key="2">
    <source>
        <dbReference type="PROSITE-ProRule" id="PRU00335"/>
    </source>
</evidence>
<dbReference type="SUPFAM" id="SSF48498">
    <property type="entry name" value="Tetracyclin repressor-like, C-terminal domain"/>
    <property type="match status" value="1"/>
</dbReference>
<evidence type="ECO:0000259" key="3">
    <source>
        <dbReference type="PROSITE" id="PS50977"/>
    </source>
</evidence>
<dbReference type="EMBL" id="JACHHE010000003">
    <property type="protein sequence ID" value="MBB5179798.1"/>
    <property type="molecule type" value="Genomic_DNA"/>
</dbReference>
<dbReference type="PRINTS" id="PR00455">
    <property type="entry name" value="HTHTETR"/>
</dbReference>
<evidence type="ECO:0000313" key="5">
    <source>
        <dbReference type="Proteomes" id="UP000525923"/>
    </source>
</evidence>
<dbReference type="Pfam" id="PF00440">
    <property type="entry name" value="TetR_N"/>
    <property type="match status" value="1"/>
</dbReference>
<dbReference type="InterPro" id="IPR036271">
    <property type="entry name" value="Tet_transcr_reg_TetR-rel_C_sf"/>
</dbReference>